<comment type="similarity">
    <text evidence="1">Belongs to the RutC family.</text>
</comment>
<evidence type="ECO:0000313" key="3">
    <source>
        <dbReference type="Proteomes" id="UP000238196"/>
    </source>
</evidence>
<name>A0A2S5KNQ8_9PROT</name>
<dbReference type="GO" id="GO:0019239">
    <property type="term" value="F:deaminase activity"/>
    <property type="evidence" value="ECO:0007669"/>
    <property type="project" value="TreeGrafter"/>
</dbReference>
<evidence type="ECO:0000256" key="1">
    <source>
        <dbReference type="ARBA" id="ARBA00010552"/>
    </source>
</evidence>
<dbReference type="Gene3D" id="3.30.1330.40">
    <property type="entry name" value="RutC-like"/>
    <property type="match status" value="1"/>
</dbReference>
<dbReference type="Pfam" id="PF01042">
    <property type="entry name" value="Ribonuc_L-PSP"/>
    <property type="match status" value="1"/>
</dbReference>
<reference evidence="2 3" key="1">
    <citation type="submission" date="2018-02" db="EMBL/GenBank/DDBJ databases">
        <title>novel marine gammaproteobacteria from coastal saline agro ecosystem.</title>
        <authorList>
            <person name="Krishnan R."/>
            <person name="Ramesh Kumar N."/>
        </authorList>
    </citation>
    <scope>NUCLEOTIDE SEQUENCE [LARGE SCALE GENOMIC DNA]</scope>
    <source>
        <strain evidence="2 3">228</strain>
    </source>
</reference>
<dbReference type="CDD" id="cd00448">
    <property type="entry name" value="YjgF_YER057c_UK114_family"/>
    <property type="match status" value="1"/>
</dbReference>
<evidence type="ECO:0000313" key="2">
    <source>
        <dbReference type="EMBL" id="PPC76474.1"/>
    </source>
</evidence>
<gene>
    <name evidence="2" type="ORF">C4K68_15150</name>
</gene>
<dbReference type="PANTHER" id="PTHR11803">
    <property type="entry name" value="2-IMINOBUTANOATE/2-IMINOPROPANOATE DEAMINASE RIDA"/>
    <property type="match status" value="1"/>
</dbReference>
<dbReference type="SUPFAM" id="SSF55298">
    <property type="entry name" value="YjgF-like"/>
    <property type="match status" value="1"/>
</dbReference>
<dbReference type="OrthoDB" id="583118at2"/>
<dbReference type="InterPro" id="IPR006175">
    <property type="entry name" value="YjgF/YER057c/UK114"/>
</dbReference>
<accession>A0A2S5KNQ8</accession>
<dbReference type="AlphaFoldDB" id="A0A2S5KNQ8"/>
<dbReference type="Proteomes" id="UP000238196">
    <property type="component" value="Unassembled WGS sequence"/>
</dbReference>
<dbReference type="PANTHER" id="PTHR11803:SF58">
    <property type="entry name" value="PROTEIN HMF1-RELATED"/>
    <property type="match status" value="1"/>
</dbReference>
<dbReference type="GO" id="GO:0005829">
    <property type="term" value="C:cytosol"/>
    <property type="evidence" value="ECO:0007669"/>
    <property type="project" value="TreeGrafter"/>
</dbReference>
<proteinExistence type="inferred from homology"/>
<dbReference type="EMBL" id="PRLP01000051">
    <property type="protein sequence ID" value="PPC76474.1"/>
    <property type="molecule type" value="Genomic_DNA"/>
</dbReference>
<organism evidence="2 3">
    <name type="scientific">Proteobacteria bacterium 228</name>
    <dbReference type="NCBI Taxonomy" id="2083153"/>
    <lineage>
        <taxon>Bacteria</taxon>
        <taxon>Pseudomonadati</taxon>
        <taxon>Pseudomonadota</taxon>
    </lineage>
</organism>
<sequence>MPIERFRLAGQGAGGQDLPFAKAVKAGGFLYVSGQTAMVNGELIDGGIVAQTRQVFENIRAILTDAGYGFEDVVKVNVWLDDPRDFWSFNGVFREYFQDFPPARSTVSSPMVIDAKIEIDVVAYQDPVA</sequence>
<comment type="caution">
    <text evidence="2">The sequence shown here is derived from an EMBL/GenBank/DDBJ whole genome shotgun (WGS) entry which is preliminary data.</text>
</comment>
<protein>
    <submittedName>
        <fullName evidence="2">Reactive intermediate/imine deaminase</fullName>
    </submittedName>
</protein>
<dbReference type="InterPro" id="IPR035959">
    <property type="entry name" value="RutC-like_sf"/>
</dbReference>